<feature type="non-terminal residue" evidence="2">
    <location>
        <position position="1"/>
    </location>
</feature>
<comment type="caution">
    <text evidence="2">The sequence shown here is derived from an EMBL/GenBank/DDBJ whole genome shotgun (WGS) entry which is preliminary data.</text>
</comment>
<reference evidence="2 3" key="1">
    <citation type="submission" date="2019-09" db="EMBL/GenBank/DDBJ databases">
        <title>Bird 10,000 Genomes (B10K) Project - Family phase.</title>
        <authorList>
            <person name="Zhang G."/>
        </authorList>
    </citation>
    <scope>NUCLEOTIDE SEQUENCE [LARGE SCALE GENOMIC DNA]</scope>
    <source>
        <strain evidence="2">B10K-DU-011-47</strain>
        <tissue evidence="2">Mixed tissue sample</tissue>
    </source>
</reference>
<dbReference type="Pfam" id="PF00622">
    <property type="entry name" value="SPRY"/>
    <property type="match status" value="1"/>
</dbReference>
<gene>
    <name evidence="2" type="primary">Trim15</name>
    <name evidence="2" type="ORF">ZAPATR_R14609</name>
</gene>
<proteinExistence type="predicted"/>
<feature type="domain" description="SPRY" evidence="1">
    <location>
        <begin position="3"/>
        <end position="75"/>
    </location>
</feature>
<name>A0A7L3FYH1_9GRUI</name>
<protein>
    <submittedName>
        <fullName evidence="2">TRI15 protein</fullName>
    </submittedName>
</protein>
<dbReference type="PRINTS" id="PR01407">
    <property type="entry name" value="BUTYPHLNCDUF"/>
</dbReference>
<accession>A0A7L3FYH1</accession>
<dbReference type="SUPFAM" id="SSF49899">
    <property type="entry name" value="Concanavalin A-like lectins/glucanases"/>
    <property type="match status" value="1"/>
</dbReference>
<dbReference type="AlphaFoldDB" id="A0A7L3FYH1"/>
<evidence type="ECO:0000313" key="2">
    <source>
        <dbReference type="EMBL" id="NXT84590.1"/>
    </source>
</evidence>
<dbReference type="InterPro" id="IPR043136">
    <property type="entry name" value="B30.2/SPRY_sf"/>
</dbReference>
<feature type="non-terminal residue" evidence="2">
    <location>
        <position position="82"/>
    </location>
</feature>
<evidence type="ECO:0000313" key="3">
    <source>
        <dbReference type="Proteomes" id="UP000557426"/>
    </source>
</evidence>
<dbReference type="InterPro" id="IPR013320">
    <property type="entry name" value="ConA-like_dom_sf"/>
</dbReference>
<dbReference type="InterPro" id="IPR003877">
    <property type="entry name" value="SPRY_dom"/>
</dbReference>
<dbReference type="Gene3D" id="2.60.120.920">
    <property type="match status" value="1"/>
</dbReference>
<dbReference type="InterPro" id="IPR003879">
    <property type="entry name" value="Butyrophylin_SPRY"/>
</dbReference>
<keyword evidence="3" id="KW-1185">Reference proteome</keyword>
<dbReference type="EMBL" id="VZTU01030990">
    <property type="protein sequence ID" value="NXT84590.1"/>
    <property type="molecule type" value="Genomic_DNA"/>
</dbReference>
<dbReference type="Proteomes" id="UP000557426">
    <property type="component" value="Unassembled WGS sequence"/>
</dbReference>
<organism evidence="2 3">
    <name type="scientific">Zapornia atra</name>
    <name type="common">Henderson crake</name>
    <dbReference type="NCBI Taxonomy" id="2585822"/>
    <lineage>
        <taxon>Eukaryota</taxon>
        <taxon>Metazoa</taxon>
        <taxon>Chordata</taxon>
        <taxon>Craniata</taxon>
        <taxon>Vertebrata</taxon>
        <taxon>Euteleostomi</taxon>
        <taxon>Archelosauria</taxon>
        <taxon>Archosauria</taxon>
        <taxon>Dinosauria</taxon>
        <taxon>Saurischia</taxon>
        <taxon>Theropoda</taxon>
        <taxon>Coelurosauria</taxon>
        <taxon>Aves</taxon>
        <taxon>Neognathae</taxon>
        <taxon>Neoaves</taxon>
        <taxon>Gruiformes</taxon>
        <taxon>Rallidae</taxon>
        <taxon>Zapornia</taxon>
    </lineage>
</organism>
<sequence>REDDSGWVLGVSRDSVNRKGYMDLRSEDVIMRVLHCFGQFQFLTSPPTPLSVSQVPSRVWVCLDCPQGLVTFINADFGVKIF</sequence>
<evidence type="ECO:0000259" key="1">
    <source>
        <dbReference type="Pfam" id="PF00622"/>
    </source>
</evidence>